<dbReference type="AlphaFoldDB" id="A0A1J1HJT4"/>
<evidence type="ECO:0000256" key="4">
    <source>
        <dbReference type="ARBA" id="ARBA00039009"/>
    </source>
</evidence>
<reference evidence="10 11" key="1">
    <citation type="submission" date="2015-04" db="EMBL/GenBank/DDBJ databases">
        <authorList>
            <person name="Syromyatnikov M.Y."/>
            <person name="Popov V.N."/>
        </authorList>
    </citation>
    <scope>NUCLEOTIDE SEQUENCE [LARGE SCALE GENOMIC DNA]</scope>
</reference>
<dbReference type="PANTHER" id="PTHR43201">
    <property type="entry name" value="ACYL-COA SYNTHETASE"/>
    <property type="match status" value="1"/>
</dbReference>
<keyword evidence="2" id="KW-0436">Ligase</keyword>
<evidence type="ECO:0000256" key="7">
    <source>
        <dbReference type="ARBA" id="ARBA00048277"/>
    </source>
</evidence>
<dbReference type="Pfam" id="PF00501">
    <property type="entry name" value="AMP-binding"/>
    <property type="match status" value="1"/>
</dbReference>
<sequence length="580" mass="65769">MRFLGISKYNKKLLQLKFQSKPDILRKCSTKESYLHNFGSEPFQYLNVGQVLKSTALKYPDRESIISCNERTRLTFSETLYKVDKLAAGFMNLGLQKGDRVGIWSPNYEFWYITMLAIARSGLVCVALNPAYQLPELEYCLNKVGVKAIVAPEVFRKQKHYEILMNLVNRNSTSSLKHVIIASDKKLLNAKRYRDVLDIASESDIAEIDKLQSSISPNTCYNIQFTSGTTGKPKAARLSHFSLVNCGYDMGKRQELNLRYSRICVNNPLFHGYGIIITIMNCLNHGATMILPSPHFNPEESLQAIVNENCNIIYGTPTMFVDLISKQRELNVNLPSINIANTAGAICTPNLVKDIQKHLNVTKVRSIYGLTETTAAVFQSLPNDENETLENSVGYISDHTEVKVVDGSGNPVPFGQPGELCIRGYMTLLDYYDDVEKTKEVLGVDQWFKTGDQFVLYENGYANIVGRLKEMIIRGGENIYPREIEDFLNTHPDIKETHVVGIPDERMGEEVGAFIRLKERSKSVTLNDVRKFCEGRLSHFKIPRFVVIVEEFPRTLSGKIQKYKFVDVFKNELEDAIKSN</sequence>
<dbReference type="GO" id="GO:0031956">
    <property type="term" value="F:medium-chain fatty acid-CoA ligase activity"/>
    <property type="evidence" value="ECO:0007669"/>
    <property type="project" value="UniProtKB-EC"/>
</dbReference>
<dbReference type="GO" id="GO:0006631">
    <property type="term" value="P:fatty acid metabolic process"/>
    <property type="evidence" value="ECO:0007669"/>
    <property type="project" value="TreeGrafter"/>
</dbReference>
<dbReference type="PANTHER" id="PTHR43201:SF5">
    <property type="entry name" value="MEDIUM-CHAIN ACYL-COA LIGASE ACSF2, MITOCHONDRIAL"/>
    <property type="match status" value="1"/>
</dbReference>
<dbReference type="EMBL" id="CVRI01000006">
    <property type="protein sequence ID" value="CRK88303.1"/>
    <property type="molecule type" value="Genomic_DNA"/>
</dbReference>
<dbReference type="Gene3D" id="3.30.300.30">
    <property type="match status" value="1"/>
</dbReference>
<evidence type="ECO:0000256" key="6">
    <source>
        <dbReference type="ARBA" id="ARBA00047319"/>
    </source>
</evidence>
<dbReference type="InterPro" id="IPR020845">
    <property type="entry name" value="AMP-binding_CS"/>
</dbReference>
<comment type="catalytic activity">
    <reaction evidence="7">
        <text>a medium-chain fatty acid + ATP + CoA = a medium-chain fatty acyl-CoA + AMP + diphosphate</text>
        <dbReference type="Rhea" id="RHEA:48340"/>
        <dbReference type="ChEBI" id="CHEBI:30616"/>
        <dbReference type="ChEBI" id="CHEBI:33019"/>
        <dbReference type="ChEBI" id="CHEBI:57287"/>
        <dbReference type="ChEBI" id="CHEBI:59558"/>
        <dbReference type="ChEBI" id="CHEBI:90546"/>
        <dbReference type="ChEBI" id="CHEBI:456215"/>
        <dbReference type="EC" id="6.2.1.2"/>
    </reaction>
</comment>
<evidence type="ECO:0000259" key="9">
    <source>
        <dbReference type="Pfam" id="PF13193"/>
    </source>
</evidence>
<evidence type="ECO:0000259" key="8">
    <source>
        <dbReference type="Pfam" id="PF00501"/>
    </source>
</evidence>
<evidence type="ECO:0000256" key="1">
    <source>
        <dbReference type="ARBA" id="ARBA00006432"/>
    </source>
</evidence>
<gene>
    <name evidence="10" type="ORF">CLUMA_CG002082</name>
</gene>
<proteinExistence type="inferred from homology"/>
<dbReference type="SUPFAM" id="SSF56801">
    <property type="entry name" value="Acetyl-CoA synthetase-like"/>
    <property type="match status" value="1"/>
</dbReference>
<keyword evidence="11" id="KW-1185">Reference proteome</keyword>
<dbReference type="Gene3D" id="3.40.50.980">
    <property type="match status" value="2"/>
</dbReference>
<dbReference type="FunFam" id="3.30.300.30:FF:000008">
    <property type="entry name" value="2,3-dihydroxybenzoate-AMP ligase"/>
    <property type="match status" value="1"/>
</dbReference>
<dbReference type="Gene3D" id="2.30.38.10">
    <property type="entry name" value="Luciferase, Domain 3"/>
    <property type="match status" value="1"/>
</dbReference>
<evidence type="ECO:0000256" key="5">
    <source>
        <dbReference type="ARBA" id="ARBA00039638"/>
    </source>
</evidence>
<dbReference type="EC" id="6.2.1.2" evidence="4"/>
<feature type="domain" description="AMP-dependent synthetase/ligase" evidence="8">
    <location>
        <begin position="54"/>
        <end position="432"/>
    </location>
</feature>
<evidence type="ECO:0000313" key="10">
    <source>
        <dbReference type="EMBL" id="CRK88303.1"/>
    </source>
</evidence>
<dbReference type="InterPro" id="IPR045851">
    <property type="entry name" value="AMP-bd_C_sf"/>
</dbReference>
<accession>A0A1J1HJT4</accession>
<dbReference type="Pfam" id="PF13193">
    <property type="entry name" value="AMP-binding_C"/>
    <property type="match status" value="1"/>
</dbReference>
<organism evidence="10 11">
    <name type="scientific">Clunio marinus</name>
    <dbReference type="NCBI Taxonomy" id="568069"/>
    <lineage>
        <taxon>Eukaryota</taxon>
        <taxon>Metazoa</taxon>
        <taxon>Ecdysozoa</taxon>
        <taxon>Arthropoda</taxon>
        <taxon>Hexapoda</taxon>
        <taxon>Insecta</taxon>
        <taxon>Pterygota</taxon>
        <taxon>Neoptera</taxon>
        <taxon>Endopterygota</taxon>
        <taxon>Diptera</taxon>
        <taxon>Nematocera</taxon>
        <taxon>Chironomoidea</taxon>
        <taxon>Chironomidae</taxon>
        <taxon>Clunio</taxon>
    </lineage>
</organism>
<dbReference type="InterPro" id="IPR000873">
    <property type="entry name" value="AMP-dep_synth/lig_dom"/>
</dbReference>
<comment type="function">
    <text evidence="3">Acyl-CoA synthases catalyze the initial reaction in fatty acid metabolism, by forming a thioester with CoA. Has some preference toward medium-chain substrates. Plays a role in adipocyte differentiation.</text>
</comment>
<dbReference type="STRING" id="568069.A0A1J1HJT4"/>
<evidence type="ECO:0000313" key="11">
    <source>
        <dbReference type="Proteomes" id="UP000183832"/>
    </source>
</evidence>
<dbReference type="InterPro" id="IPR025110">
    <property type="entry name" value="AMP-bd_C"/>
</dbReference>
<evidence type="ECO:0000256" key="2">
    <source>
        <dbReference type="ARBA" id="ARBA00022598"/>
    </source>
</evidence>
<comment type="catalytic activity">
    <reaction evidence="6">
        <text>octanoate + ATP + CoA = octanoyl-CoA + AMP + diphosphate</text>
        <dbReference type="Rhea" id="RHEA:33631"/>
        <dbReference type="ChEBI" id="CHEBI:25646"/>
        <dbReference type="ChEBI" id="CHEBI:30616"/>
        <dbReference type="ChEBI" id="CHEBI:33019"/>
        <dbReference type="ChEBI" id="CHEBI:57287"/>
        <dbReference type="ChEBI" id="CHEBI:57386"/>
        <dbReference type="ChEBI" id="CHEBI:456215"/>
    </reaction>
</comment>
<dbReference type="PROSITE" id="PS00455">
    <property type="entry name" value="AMP_BINDING"/>
    <property type="match status" value="1"/>
</dbReference>
<comment type="similarity">
    <text evidence="1">Belongs to the ATP-dependent AMP-binding enzyme family.</text>
</comment>
<evidence type="ECO:0000256" key="3">
    <source>
        <dbReference type="ARBA" id="ARBA00037247"/>
    </source>
</evidence>
<protein>
    <recommendedName>
        <fullName evidence="5">Medium-chain acyl-CoA ligase ACSF2, mitochondrial</fullName>
        <ecNumber evidence="4">6.2.1.2</ecNumber>
    </recommendedName>
</protein>
<feature type="domain" description="AMP-binding enzyme C-terminal" evidence="9">
    <location>
        <begin position="483"/>
        <end position="559"/>
    </location>
</feature>
<dbReference type="OrthoDB" id="10253115at2759"/>
<dbReference type="Proteomes" id="UP000183832">
    <property type="component" value="Unassembled WGS sequence"/>
</dbReference>
<name>A0A1J1HJT4_9DIPT</name>